<reference evidence="1" key="1">
    <citation type="journal article" date="2015" name="Nature">
        <title>Complex archaea that bridge the gap between prokaryotes and eukaryotes.</title>
        <authorList>
            <person name="Spang A."/>
            <person name="Saw J.H."/>
            <person name="Jorgensen S.L."/>
            <person name="Zaremba-Niedzwiedzka K."/>
            <person name="Martijn J."/>
            <person name="Lind A.E."/>
            <person name="van Eijk R."/>
            <person name="Schleper C."/>
            <person name="Guy L."/>
            <person name="Ettema T.J."/>
        </authorList>
    </citation>
    <scope>NUCLEOTIDE SEQUENCE</scope>
</reference>
<protein>
    <submittedName>
        <fullName evidence="1">Uncharacterized protein</fullName>
    </submittedName>
</protein>
<sequence>CSVYSLLEIMKYPQFSFENEHGEFDKINLFGLEIDADNNYTRDEIIINNGKMQYEITTKNLCEYLRKDAYQ</sequence>
<gene>
    <name evidence="1" type="ORF">LCGC14_1971650</name>
</gene>
<name>A0A0F9FC35_9ZZZZ</name>
<accession>A0A0F9FC35</accession>
<proteinExistence type="predicted"/>
<dbReference type="EMBL" id="LAZR01021894">
    <property type="protein sequence ID" value="KKL83748.1"/>
    <property type="molecule type" value="Genomic_DNA"/>
</dbReference>
<feature type="non-terminal residue" evidence="1">
    <location>
        <position position="1"/>
    </location>
</feature>
<evidence type="ECO:0000313" key="1">
    <source>
        <dbReference type="EMBL" id="KKL83748.1"/>
    </source>
</evidence>
<organism evidence="1">
    <name type="scientific">marine sediment metagenome</name>
    <dbReference type="NCBI Taxonomy" id="412755"/>
    <lineage>
        <taxon>unclassified sequences</taxon>
        <taxon>metagenomes</taxon>
        <taxon>ecological metagenomes</taxon>
    </lineage>
</organism>
<dbReference type="AlphaFoldDB" id="A0A0F9FC35"/>
<comment type="caution">
    <text evidence="1">The sequence shown here is derived from an EMBL/GenBank/DDBJ whole genome shotgun (WGS) entry which is preliminary data.</text>
</comment>